<gene>
    <name evidence="1" type="ORF">H4R21_003281</name>
</gene>
<reference evidence="1" key="1">
    <citation type="submission" date="2022-07" db="EMBL/GenBank/DDBJ databases">
        <title>Phylogenomic reconstructions and comparative analyses of Kickxellomycotina fungi.</title>
        <authorList>
            <person name="Reynolds N.K."/>
            <person name="Stajich J.E."/>
            <person name="Barry K."/>
            <person name="Grigoriev I.V."/>
            <person name="Crous P."/>
            <person name="Smith M.E."/>
        </authorList>
    </citation>
    <scope>NUCLEOTIDE SEQUENCE</scope>
    <source>
        <strain evidence="1">BCRC 34780</strain>
    </source>
</reference>
<feature type="non-terminal residue" evidence="1">
    <location>
        <position position="1"/>
    </location>
</feature>
<accession>A0ACC1L2I9</accession>
<organism evidence="1 2">
    <name type="scientific">Coemansia helicoidea</name>
    <dbReference type="NCBI Taxonomy" id="1286919"/>
    <lineage>
        <taxon>Eukaryota</taxon>
        <taxon>Fungi</taxon>
        <taxon>Fungi incertae sedis</taxon>
        <taxon>Zoopagomycota</taxon>
        <taxon>Kickxellomycotina</taxon>
        <taxon>Kickxellomycetes</taxon>
        <taxon>Kickxellales</taxon>
        <taxon>Kickxellaceae</taxon>
        <taxon>Coemansia</taxon>
    </lineage>
</organism>
<sequence>TIDALMSLLSIAYVLVGGGVAPPDNFCPELDAVMEKAMACTRDGLDEAKP</sequence>
<evidence type="ECO:0000313" key="1">
    <source>
        <dbReference type="EMBL" id="KAJ2800180.1"/>
    </source>
</evidence>
<evidence type="ECO:0000313" key="2">
    <source>
        <dbReference type="Proteomes" id="UP001140087"/>
    </source>
</evidence>
<keyword evidence="2" id="KW-1185">Reference proteome</keyword>
<protein>
    <submittedName>
        <fullName evidence="1">Uncharacterized protein</fullName>
    </submittedName>
</protein>
<dbReference type="Proteomes" id="UP001140087">
    <property type="component" value="Unassembled WGS sequence"/>
</dbReference>
<name>A0ACC1L2I9_9FUNG</name>
<dbReference type="EMBL" id="JANBUN010001001">
    <property type="protein sequence ID" value="KAJ2800180.1"/>
    <property type="molecule type" value="Genomic_DNA"/>
</dbReference>
<comment type="caution">
    <text evidence="1">The sequence shown here is derived from an EMBL/GenBank/DDBJ whole genome shotgun (WGS) entry which is preliminary data.</text>
</comment>
<proteinExistence type="predicted"/>